<proteinExistence type="predicted"/>
<dbReference type="OrthoDB" id="616692at2759"/>
<sequence length="964" mass="107380">MEYGQLKADEHDAHGVAGVMPRYMCEIPKSLILQCKAASKLKAVKKRFDAIVKQRAEFNAIANSLLAGHPAHDMSQTTANQTTLPTVDVASVLRRDQEKHQIISKLADDKHVIKTISISGLGGSGKTTLAKLVFNDCSIVEKHFEVRLWVHVSQEFDVDKLIKKLFEAFVDNNPGQHALPFMIKTISDKLTGKRLLLVLDDVWTESLIQWEKFMVHLKSSGPGSRILLTARSRRVAETVRSIDQFDLPFLSLDDSWQLFQQSLVIPAEGLDSEFVKVGKEIVKKCGGVPLAIKALAGVLHGMEQIQEWKSMRDSNVLDVEGKECIDVEENHCYWRVTCKMHDLIHDLARSILKDEISLAVPNKATSATMNYRYFSLTEQPGNFPSKKTFKKARAIFVCPPYQKGDDTIFGNTLKDARPLRSITMENVFLVAVPNAIFQIEALPNSIGNLQQLKTLNLSSCGNLKILPDSIADYHMISSINLSFCMMLRMLPNYIGRNEKLRVLRLADTRIERLPSSITTLRNLECLDLHRCQELVDLPEGIGNMEKLQVLNLEDCKKLAGMPIGIGQLSRLQKLGLFVVGISELANVSEIGEKLTIRGIGHVIEPNAAHMACLKQKTNLQRLDLQWMADDAEEVNTELEQAVLDGLEPPPGIKGMKISGYSGRQYTRWMQNQVGGGVQGPAPFPFLRNLHGLVELPCLELLELKWMPSLESISGGPFPSLVKLRMRGLRYLGEVWMVAERIMPDGEEVEGYCNFTPQLGQVQVGNCLTELEICDCPKLEVKPHLPPSLQHLKLWDSEQLLQSPSQCQGSSWSPSFSHLEELQLLNVTGLGSGHGWELLQHMTALESLEFIIFSGVQTELPESLWSLTSLRSLLLGMEGLASLEKVSIRNCTGLTSLPQGMKGLVSLGKLSVCNCPGIRSLPKGIKGLTALKELLILGCPDLQRRCKRGKGEDWHLISHTPHLDI</sequence>
<dbReference type="InterPro" id="IPR002182">
    <property type="entry name" value="NB-ARC"/>
</dbReference>
<dbReference type="InterPro" id="IPR056789">
    <property type="entry name" value="LRR_R13L1-DRL21"/>
</dbReference>
<evidence type="ECO:0000313" key="5">
    <source>
        <dbReference type="Proteomes" id="UP000604825"/>
    </source>
</evidence>
<evidence type="ECO:0000259" key="2">
    <source>
        <dbReference type="Pfam" id="PF00931"/>
    </source>
</evidence>
<dbReference type="Pfam" id="PF25019">
    <property type="entry name" value="LRR_R13L1-DRL21"/>
    <property type="match status" value="1"/>
</dbReference>
<dbReference type="EMBL" id="CAJGYO010000009">
    <property type="protein sequence ID" value="CAD6255046.1"/>
    <property type="molecule type" value="Genomic_DNA"/>
</dbReference>
<dbReference type="SUPFAM" id="SSF52540">
    <property type="entry name" value="P-loop containing nucleoside triphosphate hydrolases"/>
    <property type="match status" value="1"/>
</dbReference>
<reference evidence="4" key="1">
    <citation type="submission" date="2020-10" db="EMBL/GenBank/DDBJ databases">
        <authorList>
            <person name="Han B."/>
            <person name="Lu T."/>
            <person name="Zhao Q."/>
            <person name="Huang X."/>
            <person name="Zhao Y."/>
        </authorList>
    </citation>
    <scope>NUCLEOTIDE SEQUENCE</scope>
</reference>
<evidence type="ECO:0000313" key="4">
    <source>
        <dbReference type="EMBL" id="CAD6255046.1"/>
    </source>
</evidence>
<keyword evidence="5" id="KW-1185">Reference proteome</keyword>
<evidence type="ECO:0008006" key="6">
    <source>
        <dbReference type="Google" id="ProtNLM"/>
    </source>
</evidence>
<dbReference type="PANTHER" id="PTHR36766">
    <property type="entry name" value="PLANT BROAD-SPECTRUM MILDEW RESISTANCE PROTEIN RPW8"/>
    <property type="match status" value="1"/>
</dbReference>
<dbReference type="PRINTS" id="PR00364">
    <property type="entry name" value="DISEASERSIST"/>
</dbReference>
<dbReference type="Gene3D" id="3.40.50.300">
    <property type="entry name" value="P-loop containing nucleotide triphosphate hydrolases"/>
    <property type="match status" value="1"/>
</dbReference>
<name>A0A811QE89_9POAL</name>
<feature type="domain" description="R13L1/DRL21-like LRR repeat region" evidence="3">
    <location>
        <begin position="581"/>
        <end position="705"/>
    </location>
</feature>
<dbReference type="Gene3D" id="1.10.8.430">
    <property type="entry name" value="Helical domain of apoptotic protease-activating factors"/>
    <property type="match status" value="1"/>
</dbReference>
<dbReference type="Gene3D" id="3.80.10.10">
    <property type="entry name" value="Ribonuclease Inhibitor"/>
    <property type="match status" value="3"/>
</dbReference>
<evidence type="ECO:0000259" key="3">
    <source>
        <dbReference type="Pfam" id="PF25019"/>
    </source>
</evidence>
<comment type="caution">
    <text evidence="4">The sequence shown here is derived from an EMBL/GenBank/DDBJ whole genome shotgun (WGS) entry which is preliminary data.</text>
</comment>
<dbReference type="InterPro" id="IPR001611">
    <property type="entry name" value="Leu-rich_rpt"/>
</dbReference>
<dbReference type="AlphaFoldDB" id="A0A811QE89"/>
<dbReference type="PANTHER" id="PTHR36766:SF56">
    <property type="match status" value="1"/>
</dbReference>
<feature type="domain" description="NB-ARC" evidence="2">
    <location>
        <begin position="96"/>
        <end position="262"/>
    </location>
</feature>
<keyword evidence="1" id="KW-0433">Leucine-rich repeat</keyword>
<dbReference type="Proteomes" id="UP000604825">
    <property type="component" value="Unassembled WGS sequence"/>
</dbReference>
<gene>
    <name evidence="4" type="ORF">NCGR_LOCUS38643</name>
</gene>
<dbReference type="InterPro" id="IPR042197">
    <property type="entry name" value="Apaf_helical"/>
</dbReference>
<dbReference type="Pfam" id="PF00931">
    <property type="entry name" value="NB-ARC"/>
    <property type="match status" value="1"/>
</dbReference>
<dbReference type="GO" id="GO:0043531">
    <property type="term" value="F:ADP binding"/>
    <property type="evidence" value="ECO:0007669"/>
    <property type="project" value="InterPro"/>
</dbReference>
<accession>A0A811QE89</accession>
<dbReference type="InterPro" id="IPR027417">
    <property type="entry name" value="P-loop_NTPase"/>
</dbReference>
<dbReference type="SUPFAM" id="SSF52058">
    <property type="entry name" value="L domain-like"/>
    <property type="match status" value="1"/>
</dbReference>
<dbReference type="InterPro" id="IPR032675">
    <property type="entry name" value="LRR_dom_sf"/>
</dbReference>
<evidence type="ECO:0000256" key="1">
    <source>
        <dbReference type="ARBA" id="ARBA00022614"/>
    </source>
</evidence>
<protein>
    <recommendedName>
        <fullName evidence="6">NB-ARC domain-containing protein</fullName>
    </recommendedName>
</protein>
<organism evidence="4 5">
    <name type="scientific">Miscanthus lutarioriparius</name>
    <dbReference type="NCBI Taxonomy" id="422564"/>
    <lineage>
        <taxon>Eukaryota</taxon>
        <taxon>Viridiplantae</taxon>
        <taxon>Streptophyta</taxon>
        <taxon>Embryophyta</taxon>
        <taxon>Tracheophyta</taxon>
        <taxon>Spermatophyta</taxon>
        <taxon>Magnoliopsida</taxon>
        <taxon>Liliopsida</taxon>
        <taxon>Poales</taxon>
        <taxon>Poaceae</taxon>
        <taxon>PACMAD clade</taxon>
        <taxon>Panicoideae</taxon>
        <taxon>Andropogonodae</taxon>
        <taxon>Andropogoneae</taxon>
        <taxon>Saccharinae</taxon>
        <taxon>Miscanthus</taxon>
    </lineage>
</organism>
<dbReference type="Pfam" id="PF00560">
    <property type="entry name" value="LRR_1"/>
    <property type="match status" value="1"/>
</dbReference>